<dbReference type="AlphaFoldDB" id="A0A0D2NGY3"/>
<keyword evidence="4" id="KW-1185">Reference proteome</keyword>
<sequence>MYIPWHFVSFGLLVSLLGRTVAAPVSSVSSGDSERSSSPGSPLADFPILPYKKGDIVGVRPSEYEDRPPKEISIHPGVVIGGPSHEGKYSVAMMSKKLPGNPPQADIRHFHPAANVYGNVALSPAKEARPKAMKPWKSDKTGETAIPVSRQGVEAIKDAMVPHQDWRAPTPPPRPVKQKQKGKQKGGGSRKYPNPPQNNLVHPPNPHNPQNAHGSIHGGHPGPLSSTATPSGGPQQTPPLTDYALSIRCSYAP</sequence>
<feature type="compositionally biased region" description="Low complexity" evidence="1">
    <location>
        <begin position="26"/>
        <end position="42"/>
    </location>
</feature>
<evidence type="ECO:0000256" key="2">
    <source>
        <dbReference type="SAM" id="SignalP"/>
    </source>
</evidence>
<feature type="compositionally biased region" description="Basic and acidic residues" evidence="1">
    <location>
        <begin position="126"/>
        <end position="142"/>
    </location>
</feature>
<reference evidence="4" key="1">
    <citation type="submission" date="2014-04" db="EMBL/GenBank/DDBJ databases">
        <title>Evolutionary Origins and Diversification of the Mycorrhizal Mutualists.</title>
        <authorList>
            <consortium name="DOE Joint Genome Institute"/>
            <consortium name="Mycorrhizal Genomics Consortium"/>
            <person name="Kohler A."/>
            <person name="Kuo A."/>
            <person name="Nagy L.G."/>
            <person name="Floudas D."/>
            <person name="Copeland A."/>
            <person name="Barry K.W."/>
            <person name="Cichocki N."/>
            <person name="Veneault-Fourrey C."/>
            <person name="LaButti K."/>
            <person name="Lindquist E.A."/>
            <person name="Lipzen A."/>
            <person name="Lundell T."/>
            <person name="Morin E."/>
            <person name="Murat C."/>
            <person name="Riley R."/>
            <person name="Ohm R."/>
            <person name="Sun H."/>
            <person name="Tunlid A."/>
            <person name="Henrissat B."/>
            <person name="Grigoriev I.V."/>
            <person name="Hibbett D.S."/>
            <person name="Martin F."/>
        </authorList>
    </citation>
    <scope>NUCLEOTIDE SEQUENCE [LARGE SCALE GENOMIC DNA]</scope>
    <source>
        <strain evidence="4">FD-334 SS-4</strain>
    </source>
</reference>
<evidence type="ECO:0000313" key="4">
    <source>
        <dbReference type="Proteomes" id="UP000054270"/>
    </source>
</evidence>
<evidence type="ECO:0000313" key="3">
    <source>
        <dbReference type="EMBL" id="KJA18194.1"/>
    </source>
</evidence>
<feature type="region of interest" description="Disordered" evidence="1">
    <location>
        <begin position="26"/>
        <end position="47"/>
    </location>
</feature>
<evidence type="ECO:0000256" key="1">
    <source>
        <dbReference type="SAM" id="MobiDB-lite"/>
    </source>
</evidence>
<gene>
    <name evidence="3" type="ORF">HYPSUDRAFT_965992</name>
</gene>
<accession>A0A0D2NGY3</accession>
<feature type="compositionally biased region" description="Polar residues" evidence="1">
    <location>
        <begin position="224"/>
        <end position="239"/>
    </location>
</feature>
<name>A0A0D2NGY3_HYPSF</name>
<dbReference type="OrthoDB" id="3045303at2759"/>
<dbReference type="STRING" id="945553.A0A0D2NGY3"/>
<feature type="chain" id="PRO_5002248625" evidence="2">
    <location>
        <begin position="23"/>
        <end position="253"/>
    </location>
</feature>
<feature type="region of interest" description="Disordered" evidence="1">
    <location>
        <begin position="126"/>
        <end position="147"/>
    </location>
</feature>
<feature type="region of interest" description="Disordered" evidence="1">
    <location>
        <begin position="161"/>
        <end position="253"/>
    </location>
</feature>
<keyword evidence="2" id="KW-0732">Signal</keyword>
<proteinExistence type="predicted"/>
<dbReference type="EMBL" id="KN817592">
    <property type="protein sequence ID" value="KJA18194.1"/>
    <property type="molecule type" value="Genomic_DNA"/>
</dbReference>
<protein>
    <submittedName>
        <fullName evidence="3">Uncharacterized protein</fullName>
    </submittedName>
</protein>
<feature type="signal peptide" evidence="2">
    <location>
        <begin position="1"/>
        <end position="22"/>
    </location>
</feature>
<dbReference type="Proteomes" id="UP000054270">
    <property type="component" value="Unassembled WGS sequence"/>
</dbReference>
<organism evidence="3 4">
    <name type="scientific">Hypholoma sublateritium (strain FD-334 SS-4)</name>
    <dbReference type="NCBI Taxonomy" id="945553"/>
    <lineage>
        <taxon>Eukaryota</taxon>
        <taxon>Fungi</taxon>
        <taxon>Dikarya</taxon>
        <taxon>Basidiomycota</taxon>
        <taxon>Agaricomycotina</taxon>
        <taxon>Agaricomycetes</taxon>
        <taxon>Agaricomycetidae</taxon>
        <taxon>Agaricales</taxon>
        <taxon>Agaricineae</taxon>
        <taxon>Strophariaceae</taxon>
        <taxon>Hypholoma</taxon>
    </lineage>
</organism>